<dbReference type="OrthoDB" id="5958581at2759"/>
<evidence type="ECO:0000256" key="1">
    <source>
        <dbReference type="SAM" id="MobiDB-lite"/>
    </source>
</evidence>
<accession>A0A6P7XQP0</accession>
<dbReference type="AlphaFoldDB" id="A0A6P7XQP0"/>
<dbReference type="GeneID" id="115466094"/>
<dbReference type="InParanoid" id="A0A6P7XQP0"/>
<dbReference type="KEGG" id="muo:115466094"/>
<evidence type="ECO:0000313" key="3">
    <source>
        <dbReference type="RefSeq" id="XP_030052980.1"/>
    </source>
</evidence>
<protein>
    <submittedName>
        <fullName evidence="3">Uncharacterized protein LOC115466094</fullName>
    </submittedName>
</protein>
<organism evidence="2 3">
    <name type="scientific">Microcaecilia unicolor</name>
    <dbReference type="NCBI Taxonomy" id="1415580"/>
    <lineage>
        <taxon>Eukaryota</taxon>
        <taxon>Metazoa</taxon>
        <taxon>Chordata</taxon>
        <taxon>Craniata</taxon>
        <taxon>Vertebrata</taxon>
        <taxon>Euteleostomi</taxon>
        <taxon>Amphibia</taxon>
        <taxon>Gymnophiona</taxon>
        <taxon>Siphonopidae</taxon>
        <taxon>Microcaecilia</taxon>
    </lineage>
</organism>
<reference evidence="3" key="1">
    <citation type="submission" date="2025-08" db="UniProtKB">
        <authorList>
            <consortium name="RefSeq"/>
        </authorList>
    </citation>
    <scope>IDENTIFICATION</scope>
</reference>
<gene>
    <name evidence="3" type="primary">LOC115466094</name>
</gene>
<proteinExistence type="predicted"/>
<feature type="region of interest" description="Disordered" evidence="1">
    <location>
        <begin position="18"/>
        <end position="94"/>
    </location>
</feature>
<keyword evidence="2" id="KW-1185">Reference proteome</keyword>
<evidence type="ECO:0000313" key="2">
    <source>
        <dbReference type="Proteomes" id="UP000515156"/>
    </source>
</evidence>
<dbReference type="Proteomes" id="UP000515156">
    <property type="component" value="Chromosome 3"/>
</dbReference>
<sequence length="212" mass="24700">MSSSVFMGWTMPERFLLPPTPTTDAIKGRLLQRKRDEERRRRERTCKETTPRKTTHVDISSQQPAAAVKEKKVTGGKRTIAEGTSRSQHGPEEVCEEVEVTAPLTRLLRRQKKTKRCTRSSCRTENKQRDAEHLQAPARTLHLPPLITTHLPMPREKRPAFHHLRLLTPRTRSNKTLYQTWHGRPILNDHWSMFTTSHRGHALEYLIHPDWS</sequence>
<dbReference type="RefSeq" id="XP_030052980.1">
    <property type="nucleotide sequence ID" value="XM_030197120.1"/>
</dbReference>
<name>A0A6P7XQP0_9AMPH</name>
<feature type="compositionally biased region" description="Basic and acidic residues" evidence="1">
    <location>
        <begin position="33"/>
        <end position="51"/>
    </location>
</feature>